<dbReference type="InterPro" id="IPR011993">
    <property type="entry name" value="PH-like_dom_sf"/>
</dbReference>
<evidence type="ECO:0000313" key="2">
    <source>
        <dbReference type="Proteomes" id="UP000054324"/>
    </source>
</evidence>
<protein>
    <submittedName>
        <fullName evidence="1">Uncharacterized protein</fullName>
    </submittedName>
</protein>
<dbReference type="GO" id="GO:0005802">
    <property type="term" value="C:trans-Golgi network"/>
    <property type="evidence" value="ECO:0007669"/>
    <property type="project" value="TreeGrafter"/>
</dbReference>
<dbReference type="OrthoDB" id="10261837at2759"/>
<keyword evidence="2" id="KW-1185">Reference proteome</keyword>
<dbReference type="PROSITE" id="PS50003">
    <property type="entry name" value="PH_DOMAIN"/>
    <property type="match status" value="1"/>
</dbReference>
<dbReference type="GO" id="GO:0001881">
    <property type="term" value="P:receptor recycling"/>
    <property type="evidence" value="ECO:0007669"/>
    <property type="project" value="TreeGrafter"/>
</dbReference>
<dbReference type="RefSeq" id="XP_009170823.1">
    <property type="nucleotide sequence ID" value="XM_009172559.1"/>
</dbReference>
<dbReference type="PANTHER" id="PTHR22902:SF53">
    <property type="entry name" value="INOSITOL PHOSPHATASE INTERACTING PROTEIN, ISOFORM A"/>
    <property type="match status" value="1"/>
</dbReference>
<dbReference type="EMBL" id="KL596777">
    <property type="protein sequence ID" value="KER25435.1"/>
    <property type="molecule type" value="Genomic_DNA"/>
</dbReference>
<dbReference type="Gene3D" id="2.30.29.30">
    <property type="entry name" value="Pleckstrin-homology domain (PH domain)/Phosphotyrosine-binding domain (PTB)"/>
    <property type="match status" value="1"/>
</dbReference>
<dbReference type="Proteomes" id="UP000054324">
    <property type="component" value="Unassembled WGS sequence"/>
</dbReference>
<dbReference type="GO" id="GO:0005829">
    <property type="term" value="C:cytosol"/>
    <property type="evidence" value="ECO:0007669"/>
    <property type="project" value="GOC"/>
</dbReference>
<dbReference type="SUPFAM" id="SSF50729">
    <property type="entry name" value="PH domain-like"/>
    <property type="match status" value="1"/>
</dbReference>
<dbReference type="GO" id="GO:0042147">
    <property type="term" value="P:retrograde transport, endosome to Golgi"/>
    <property type="evidence" value="ECO:0007669"/>
    <property type="project" value="TreeGrafter"/>
</dbReference>
<organism evidence="1 2">
    <name type="scientific">Opisthorchis viverrini</name>
    <name type="common">Southeast Asian liver fluke</name>
    <dbReference type="NCBI Taxonomy" id="6198"/>
    <lineage>
        <taxon>Eukaryota</taxon>
        <taxon>Metazoa</taxon>
        <taxon>Spiralia</taxon>
        <taxon>Lophotrochozoa</taxon>
        <taxon>Platyhelminthes</taxon>
        <taxon>Trematoda</taxon>
        <taxon>Digenea</taxon>
        <taxon>Opisthorchiida</taxon>
        <taxon>Opisthorchiata</taxon>
        <taxon>Opisthorchiidae</taxon>
        <taxon>Opisthorchis</taxon>
    </lineage>
</organism>
<sequence length="255" mass="28612">MRILNPKTVIQFLSLEKEDKAGYLWKRRLEHKGSFKKRYFTVCGNILAYFEKKLDRDPLGILILEGHVVEMLDDLTMALRFPSLGESCRSYVLRGETAADTEQWMRVLSRSGIDFLTLTLEDLEDQLSALTAVRRSSKIESPPPVPSIQHGVTAGSAPKLESGRSNPFNRHSGLPQSVSPSRPRRRAPSPPSASKPDKPSSELVVPSSQISPHPSTRHLNWLLAQTWEQLHSLAREHLRTSTVAQEQTTQQSNLG</sequence>
<dbReference type="GO" id="GO:0005769">
    <property type="term" value="C:early endosome"/>
    <property type="evidence" value="ECO:0007669"/>
    <property type="project" value="TreeGrafter"/>
</dbReference>
<dbReference type="Pfam" id="PF00169">
    <property type="entry name" value="PH"/>
    <property type="match status" value="1"/>
</dbReference>
<dbReference type="CTD" id="20321295"/>
<dbReference type="KEGG" id="ovi:T265_07116"/>
<dbReference type="GO" id="GO:0007032">
    <property type="term" value="P:endosome organization"/>
    <property type="evidence" value="ECO:0007669"/>
    <property type="project" value="TreeGrafter"/>
</dbReference>
<name>A0A074ZQ25_OPIVI</name>
<dbReference type="InterPro" id="IPR001849">
    <property type="entry name" value="PH_domain"/>
</dbReference>
<dbReference type="InterPro" id="IPR045188">
    <property type="entry name" value="Boi1/Boi2-like"/>
</dbReference>
<gene>
    <name evidence="1" type="ORF">T265_07116</name>
</gene>
<evidence type="ECO:0000313" key="1">
    <source>
        <dbReference type="EMBL" id="KER25435.1"/>
    </source>
</evidence>
<reference evidence="1 2" key="1">
    <citation type="submission" date="2013-11" db="EMBL/GenBank/DDBJ databases">
        <title>Opisthorchis viverrini - life in the bile duct.</title>
        <authorList>
            <person name="Young N.D."/>
            <person name="Nagarajan N."/>
            <person name="Lin S.J."/>
            <person name="Korhonen P.K."/>
            <person name="Jex A.R."/>
            <person name="Hall R.S."/>
            <person name="Safavi-Hemami H."/>
            <person name="Kaewkong W."/>
            <person name="Bertrand D."/>
            <person name="Gao S."/>
            <person name="Seet Q."/>
            <person name="Wongkham S."/>
            <person name="Teh B.T."/>
            <person name="Wongkham C."/>
            <person name="Intapan P.M."/>
            <person name="Maleewong W."/>
            <person name="Yang X."/>
            <person name="Hu M."/>
            <person name="Wang Z."/>
            <person name="Hofmann A."/>
            <person name="Sternberg P.W."/>
            <person name="Tan P."/>
            <person name="Wang J."/>
            <person name="Gasser R.B."/>
        </authorList>
    </citation>
    <scope>NUCLEOTIDE SEQUENCE [LARGE SCALE GENOMIC DNA]</scope>
</reference>
<dbReference type="STRING" id="6198.A0A074ZQ25"/>
<dbReference type="PANTHER" id="PTHR22902">
    <property type="entry name" value="SESQUIPEDALIAN"/>
    <property type="match status" value="1"/>
</dbReference>
<dbReference type="GO" id="GO:0055037">
    <property type="term" value="C:recycling endosome"/>
    <property type="evidence" value="ECO:0007669"/>
    <property type="project" value="TreeGrafter"/>
</dbReference>
<dbReference type="GeneID" id="20321295"/>
<proteinExistence type="predicted"/>
<accession>A0A074ZQ25</accession>
<dbReference type="CDD" id="cd13288">
    <property type="entry name" value="PH_Ses"/>
    <property type="match status" value="1"/>
</dbReference>
<dbReference type="AlphaFoldDB" id="A0A074ZQ25"/>
<dbReference type="SMART" id="SM00233">
    <property type="entry name" value="PH"/>
    <property type="match status" value="1"/>
</dbReference>